<gene>
    <name evidence="4" type="ORF">RHS04_08168</name>
</gene>
<dbReference type="InterPro" id="IPR001810">
    <property type="entry name" value="F-box_dom"/>
</dbReference>
<reference evidence="4" key="1">
    <citation type="submission" date="2020-09" db="EMBL/GenBank/DDBJ databases">
        <title>Comparative genome analyses of four rice-infecting Rhizoctonia solani isolates reveal extensive enrichment of homogalacturonan modification genes.</title>
        <authorList>
            <person name="Lee D.-Y."/>
            <person name="Jeon J."/>
            <person name="Kim K.-T."/>
            <person name="Cheong K."/>
            <person name="Song H."/>
            <person name="Choi G."/>
            <person name="Ko J."/>
            <person name="Opiyo S.O."/>
            <person name="Zuo S."/>
            <person name="Madhav S."/>
            <person name="Lee Y.-H."/>
            <person name="Wang G.-L."/>
        </authorList>
    </citation>
    <scope>NUCLEOTIDE SEQUENCE</scope>
    <source>
        <strain evidence="4">AG1-IA YN-7</strain>
    </source>
</reference>
<name>A0A8H7LJJ6_9AGAM</name>
<dbReference type="SUPFAM" id="SSF81383">
    <property type="entry name" value="F-box domain"/>
    <property type="match status" value="1"/>
</dbReference>
<accession>A0A8H7LJJ6</accession>
<dbReference type="PROSITE" id="PS50181">
    <property type="entry name" value="FBOX"/>
    <property type="match status" value="1"/>
</dbReference>
<feature type="domain" description="F-box" evidence="3">
    <location>
        <begin position="299"/>
        <end position="348"/>
    </location>
</feature>
<organism evidence="4 5">
    <name type="scientific">Rhizoctonia solani</name>
    <dbReference type="NCBI Taxonomy" id="456999"/>
    <lineage>
        <taxon>Eukaryota</taxon>
        <taxon>Fungi</taxon>
        <taxon>Dikarya</taxon>
        <taxon>Basidiomycota</taxon>
        <taxon>Agaricomycotina</taxon>
        <taxon>Agaricomycetes</taxon>
        <taxon>Cantharellales</taxon>
        <taxon>Ceratobasidiaceae</taxon>
        <taxon>Rhizoctonia</taxon>
    </lineage>
</organism>
<dbReference type="CDD" id="cd09917">
    <property type="entry name" value="F-box_SF"/>
    <property type="match status" value="1"/>
</dbReference>
<evidence type="ECO:0000313" key="5">
    <source>
        <dbReference type="Proteomes" id="UP000650582"/>
    </source>
</evidence>
<feature type="compositionally biased region" description="Basic and acidic residues" evidence="1">
    <location>
        <begin position="253"/>
        <end position="268"/>
    </location>
</feature>
<dbReference type="AlphaFoldDB" id="A0A8H7LJJ6"/>
<evidence type="ECO:0000259" key="3">
    <source>
        <dbReference type="PROSITE" id="PS50181"/>
    </source>
</evidence>
<sequence length="1025" mass="115227">MISLVRFAGVVAVLFSLGLVVSAIPIDRIHITAATGTDVVSRLCAKLVLEDKLEAKLKALLSCTNVGDLKIQIAVVAVLFQNCADQLLTIGAGVQLDTNATHSLVACLISIITLTVQVFATLTLKFGIFVCAGIDDALRLFLVNIGICVDGLIGLVAKALAKATVGVMAQIHLDLCLKVLGTKLKLRASIIFLKSFLLYYTICSIDVDGTTHQLQTGSAFPAPARLANAKGKQVQRDEDEVIDDTLPFDDESVKAESEYDQSDHEEPQYRPLRKRQRISTDPEGAQVRKRQVRGKQGRLAGLVNMPIDIFTEIASHLPPIDIISLSRAGKFFRRLLMHRSAIHIWHMSMRNVRGLPPCPPDLSEPHYLALLFSKYCTFCGQVARCRMDEVLRVRLCVPCRAKSLLSLNDLPCELRRFVHHSTRIVPSKRRWGNECDYALKDEAERVQQKYEELSASGDVSLLEEWELETRAAIEKRHDEAVAIREFLDIIENDRDHELRDMKRERRRKYATLVMPVNRAHMVYSIEQRLLKLGWAKEDMAFSFLSPKRKEWYSLVEQAKPLTDRIWSNLQPKLVPILEYNREARLQKEQSERQAARRVKLAQLINEIKVDQEPMLDLSVRKSAYLQGYSNSESSEDSSNVAGPSNSAESQSSSDLSPLSPEGSSPSSSSSNSGAVEPPMHTIFRDIFPIIVDALEWPVVKALYETDRSVPDMVHQFSENRDEIEACIDNWKSDLHTRMAEMLRKDEDIEGQGQVLTPCLVVQKDDSDPFQHLSDDLKLLLRADSLFTFPQNSVQNCTVNSYDAAIAKSGYRLTLREAVMPKPYRPPVELTRIRVCTEARRVARTILGSMGLENASIVEMKSVGRGYVCGRCHDSGTKTWEELVSHYVQAKEVVARVDMHPDKMEALGVVYRDVHDPEVFPERPLVKYAPEPNGTNVPTRACTICSKDPIVHNVKGSEPGIIQHIKDVHDIAEPKLGVHYAISDQLYVYGLNGALQFEFDMDAALDNFIDYESELGLDAFWEDDLW</sequence>
<dbReference type="InterPro" id="IPR036047">
    <property type="entry name" value="F-box-like_dom_sf"/>
</dbReference>
<feature type="signal peptide" evidence="2">
    <location>
        <begin position="1"/>
        <end position="23"/>
    </location>
</feature>
<feature type="region of interest" description="Disordered" evidence="1">
    <location>
        <begin position="253"/>
        <end position="292"/>
    </location>
</feature>
<comment type="caution">
    <text evidence="4">The sequence shown here is derived from an EMBL/GenBank/DDBJ whole genome shotgun (WGS) entry which is preliminary data.</text>
</comment>
<feature type="compositionally biased region" description="Low complexity" evidence="1">
    <location>
        <begin position="629"/>
        <end position="672"/>
    </location>
</feature>
<keyword evidence="2" id="KW-0732">Signal</keyword>
<evidence type="ECO:0000256" key="2">
    <source>
        <dbReference type="SAM" id="SignalP"/>
    </source>
</evidence>
<evidence type="ECO:0000313" key="4">
    <source>
        <dbReference type="EMBL" id="KAF8671674.1"/>
    </source>
</evidence>
<feature type="region of interest" description="Disordered" evidence="1">
    <location>
        <begin position="628"/>
        <end position="675"/>
    </location>
</feature>
<feature type="chain" id="PRO_5034457640" evidence="2">
    <location>
        <begin position="24"/>
        <end position="1025"/>
    </location>
</feature>
<dbReference type="EMBL" id="JACYCC010000217">
    <property type="protein sequence ID" value="KAF8671674.1"/>
    <property type="molecule type" value="Genomic_DNA"/>
</dbReference>
<protein>
    <submittedName>
        <fullName evidence="4">A Receptor for Ubiquitination Targets</fullName>
    </submittedName>
</protein>
<proteinExistence type="predicted"/>
<evidence type="ECO:0000256" key="1">
    <source>
        <dbReference type="SAM" id="MobiDB-lite"/>
    </source>
</evidence>
<keyword evidence="4" id="KW-0675">Receptor</keyword>
<dbReference type="Proteomes" id="UP000650582">
    <property type="component" value="Unassembled WGS sequence"/>
</dbReference>